<dbReference type="EMBL" id="WKJJ01000009">
    <property type="protein sequence ID" value="MRV73194.1"/>
    <property type="molecule type" value="Genomic_DNA"/>
</dbReference>
<dbReference type="PANTHER" id="PTHR42663:SF7">
    <property type="entry name" value="COENZYME PQQ SYNTHESIS PROTEIN B"/>
    <property type="match status" value="1"/>
</dbReference>
<feature type="domain" description="Metallo-beta-lactamase" evidence="7">
    <location>
        <begin position="51"/>
        <end position="279"/>
    </location>
</feature>
<dbReference type="HAMAP" id="MF_00653">
    <property type="entry name" value="PQQ_syn_PqqB"/>
    <property type="match status" value="1"/>
</dbReference>
<dbReference type="AlphaFoldDB" id="A0A7X2INN8"/>
<comment type="caution">
    <text evidence="8">The sequence shown here is derived from an EMBL/GenBank/DDBJ whole genome shotgun (WGS) entry which is preliminary data.</text>
</comment>
<sequence>MKILVLGSSAGGGYPQWNCNCRQCDGVRRGAINSRARTQSSIAISVDGKDWLLVNASPDILTQLRASPALQPARAARDSGIAAVLLMDAQVDHVTGLMMLREGKRLPLYCSAAVHGDLTSGLPLLNVLSHYCGVDWHDIPVAAGERHSFTVPQLNGVRFTAVPLHSNAPPYSPRRDCPAPGDNIGLLVHDLVSGKRLFYAPGLGRIDALAYQAMSEADCLLVDGTFWTEDEMIVHGFSSKPAAAMGHLPQSGEGGMLEVLAGLPGPSNSAGRRKILIHINNTNPILDEDSPQRGVLRAQGVEVAYDGMEILL</sequence>
<evidence type="ECO:0000256" key="1">
    <source>
        <dbReference type="ARBA" id="ARBA00004886"/>
    </source>
</evidence>
<dbReference type="UniPathway" id="UPA00539"/>
<protein>
    <recommendedName>
        <fullName evidence="3 6">Coenzyme PQQ synthesis protein B</fullName>
    </recommendedName>
    <alternativeName>
        <fullName evidence="6">Pyrroloquinoline quinone biosynthesis protein B</fullName>
    </alternativeName>
</protein>
<organism evidence="8 9">
    <name type="scientific">Pseudoduganella rivuli</name>
    <dbReference type="NCBI Taxonomy" id="2666085"/>
    <lineage>
        <taxon>Bacteria</taxon>
        <taxon>Pseudomonadati</taxon>
        <taxon>Pseudomonadota</taxon>
        <taxon>Betaproteobacteria</taxon>
        <taxon>Burkholderiales</taxon>
        <taxon>Oxalobacteraceae</taxon>
        <taxon>Telluria group</taxon>
        <taxon>Pseudoduganella</taxon>
    </lineage>
</organism>
<dbReference type="Pfam" id="PF12706">
    <property type="entry name" value="Lactamase_B_2"/>
    <property type="match status" value="1"/>
</dbReference>
<dbReference type="Gene3D" id="3.60.15.10">
    <property type="entry name" value="Ribonuclease Z/Hydroxyacylglutathione hydrolase-like"/>
    <property type="match status" value="1"/>
</dbReference>
<evidence type="ECO:0000313" key="9">
    <source>
        <dbReference type="Proteomes" id="UP000446768"/>
    </source>
</evidence>
<evidence type="ECO:0000256" key="5">
    <source>
        <dbReference type="ARBA" id="ARBA00022905"/>
    </source>
</evidence>
<comment type="similarity">
    <text evidence="2 6">Belongs to the PqqB family.</text>
</comment>
<dbReference type="InterPro" id="IPR036866">
    <property type="entry name" value="RibonucZ/Hydroxyglut_hydro"/>
</dbReference>
<dbReference type="InterPro" id="IPR011842">
    <property type="entry name" value="PQQ_synth_PqqB"/>
</dbReference>
<evidence type="ECO:0000256" key="6">
    <source>
        <dbReference type="HAMAP-Rule" id="MF_00653"/>
    </source>
</evidence>
<name>A0A7X2INN8_9BURK</name>
<keyword evidence="4 6" id="KW-0813">Transport</keyword>
<comment type="pathway">
    <text evidence="1 6">Cofactor biosynthesis; pyrroloquinoline quinone biosynthesis.</text>
</comment>
<evidence type="ECO:0000256" key="4">
    <source>
        <dbReference type="ARBA" id="ARBA00022448"/>
    </source>
</evidence>
<dbReference type="RefSeq" id="WP_154375511.1">
    <property type="nucleotide sequence ID" value="NZ_WKJJ01000009.1"/>
</dbReference>
<keyword evidence="5 6" id="KW-0884">PQQ biosynthesis</keyword>
<evidence type="ECO:0000256" key="2">
    <source>
        <dbReference type="ARBA" id="ARBA00008481"/>
    </source>
</evidence>
<dbReference type="InterPro" id="IPR001279">
    <property type="entry name" value="Metallo-B-lactamas"/>
</dbReference>
<proteinExistence type="inferred from homology"/>
<evidence type="ECO:0000313" key="8">
    <source>
        <dbReference type="EMBL" id="MRV73194.1"/>
    </source>
</evidence>
<accession>A0A7X2INN8</accession>
<keyword evidence="9" id="KW-1185">Reference proteome</keyword>
<comment type="function">
    <text evidence="6">May be involved in the transport of PQQ or its precursor to the periplasm.</text>
</comment>
<dbReference type="SUPFAM" id="SSF56281">
    <property type="entry name" value="Metallo-hydrolase/oxidoreductase"/>
    <property type="match status" value="1"/>
</dbReference>
<dbReference type="PANTHER" id="PTHR42663">
    <property type="entry name" value="HYDROLASE C777.06C-RELATED-RELATED"/>
    <property type="match status" value="1"/>
</dbReference>
<evidence type="ECO:0000259" key="7">
    <source>
        <dbReference type="Pfam" id="PF12706"/>
    </source>
</evidence>
<gene>
    <name evidence="6 8" type="primary">pqqB</name>
    <name evidence="8" type="ORF">GJ700_15900</name>
</gene>
<dbReference type="Proteomes" id="UP000446768">
    <property type="component" value="Unassembled WGS sequence"/>
</dbReference>
<dbReference type="NCBIfam" id="TIGR02108">
    <property type="entry name" value="PQQ_syn_pqqB"/>
    <property type="match status" value="1"/>
</dbReference>
<dbReference type="GO" id="GO:0018189">
    <property type="term" value="P:pyrroloquinoline quinone biosynthetic process"/>
    <property type="evidence" value="ECO:0007669"/>
    <property type="project" value="UniProtKB-UniRule"/>
</dbReference>
<dbReference type="CDD" id="cd16274">
    <property type="entry name" value="PQQB-like_MBL-fold"/>
    <property type="match status" value="1"/>
</dbReference>
<evidence type="ECO:0000256" key="3">
    <source>
        <dbReference type="ARBA" id="ARBA00015084"/>
    </source>
</evidence>
<reference evidence="8 9" key="1">
    <citation type="submission" date="2019-11" db="EMBL/GenBank/DDBJ databases">
        <title>Novel species isolated from a subtropical stream in China.</title>
        <authorList>
            <person name="Lu H."/>
        </authorList>
    </citation>
    <scope>NUCLEOTIDE SEQUENCE [LARGE SCALE GENOMIC DNA]</scope>
    <source>
        <strain evidence="8 9">FT92W</strain>
    </source>
</reference>